<sequence length="322" mass="35394">MHHLSNRHAGICQIAEIGDADLIVISPSDPSFETIIRAWQKHQRGPLPVVYDEAIHQALIYRSLSVSEEEIPYLSKPATTSGLTALFSGRFAGVADTAERLEDAATSVSSLKTILENACEQALCIEVRSKHVASLFIDSLAGVARISNSWMEGNDLSLDFKRLLAEKTAFASRKIKPKKAAEKAQDWQYRAIGIDHLLWLIGYNSPVMKLPEGQLQIQSWPDFGRLPYTHLDLRLASHMIRGVQVEDLAANKAIDADLIARFIQAAALSGIVLDTSTERGGDRGSTVPVVAGIISASREAVATDTVLIRKLLRRIFRKKAAY</sequence>
<evidence type="ECO:0000313" key="1">
    <source>
        <dbReference type="EMBL" id="CAA0125780.1"/>
    </source>
</evidence>
<dbReference type="EMBL" id="CACSIO010000062">
    <property type="protein sequence ID" value="CAA0125780.1"/>
    <property type="molecule type" value="Genomic_DNA"/>
</dbReference>
<gene>
    <name evidence="1" type="ORF">OPDIPICF_03610</name>
</gene>
<dbReference type="AlphaFoldDB" id="A0A5S9R1W3"/>
<evidence type="ECO:0000313" key="2">
    <source>
        <dbReference type="Proteomes" id="UP000441399"/>
    </source>
</evidence>
<proteinExistence type="predicted"/>
<dbReference type="Proteomes" id="UP000441399">
    <property type="component" value="Unassembled WGS sequence"/>
</dbReference>
<accession>A0A5S9R1W3</accession>
<organism evidence="1 2">
    <name type="scientific">BD1-7 clade bacterium</name>
    <dbReference type="NCBI Taxonomy" id="2029982"/>
    <lineage>
        <taxon>Bacteria</taxon>
        <taxon>Pseudomonadati</taxon>
        <taxon>Pseudomonadota</taxon>
        <taxon>Gammaproteobacteria</taxon>
        <taxon>Cellvibrionales</taxon>
        <taxon>Spongiibacteraceae</taxon>
        <taxon>BD1-7 clade</taxon>
    </lineage>
</organism>
<keyword evidence="2" id="KW-1185">Reference proteome</keyword>
<reference evidence="1 2" key="1">
    <citation type="submission" date="2019-11" db="EMBL/GenBank/DDBJ databases">
        <authorList>
            <person name="Holert J."/>
        </authorList>
    </citation>
    <scope>NUCLEOTIDE SEQUENCE [LARGE SCALE GENOMIC DNA]</scope>
    <source>
        <strain evidence="1">SB11_3</strain>
    </source>
</reference>
<protein>
    <submittedName>
        <fullName evidence="1">Uncharacterized protein</fullName>
    </submittedName>
</protein>
<dbReference type="OrthoDB" id="5946591at2"/>
<name>A0A5S9R1W3_9GAMM</name>